<gene>
    <name evidence="4" type="ORF">A3A21_03720</name>
</gene>
<dbReference type="InterPro" id="IPR010624">
    <property type="entry name" value="KaiC_dom"/>
</dbReference>
<dbReference type="PROSITE" id="PS51146">
    <property type="entry name" value="KAIC"/>
    <property type="match status" value="1"/>
</dbReference>
<keyword evidence="1" id="KW-0547">Nucleotide-binding</keyword>
<dbReference type="Pfam" id="PF06745">
    <property type="entry name" value="ATPase"/>
    <property type="match status" value="1"/>
</dbReference>
<evidence type="ECO:0000256" key="1">
    <source>
        <dbReference type="ARBA" id="ARBA00022741"/>
    </source>
</evidence>
<feature type="domain" description="KaiC" evidence="3">
    <location>
        <begin position="21"/>
        <end position="249"/>
    </location>
</feature>
<evidence type="ECO:0000313" key="4">
    <source>
        <dbReference type="EMBL" id="OGG41254.1"/>
    </source>
</evidence>
<dbReference type="CDD" id="cd01124">
    <property type="entry name" value="KaiC-like"/>
    <property type="match status" value="1"/>
</dbReference>
<dbReference type="Proteomes" id="UP000176996">
    <property type="component" value="Unassembled WGS sequence"/>
</dbReference>
<evidence type="ECO:0000259" key="3">
    <source>
        <dbReference type="PROSITE" id="PS51146"/>
    </source>
</evidence>
<dbReference type="PANTHER" id="PTHR43637:SF1">
    <property type="entry name" value="UPF0273 PROTEIN TM_0370"/>
    <property type="match status" value="1"/>
</dbReference>
<evidence type="ECO:0000256" key="2">
    <source>
        <dbReference type="ARBA" id="ARBA00022840"/>
    </source>
</evidence>
<sequence length="249" mass="27871">MKKRVKQAKPKKSATRSTKVTRIKTGIDHLDTLIGGGLIEKSITLVAGGAGSGKTIFAMQFLLEGLKLGESCIYLTFEEKKEKLYGDMAGFGWNFEKYENDKHFFYLEHSPEQVKALIEEGGGTIDQLISKKKVTRLVIDSVTSFYLLYQDELSRKEAGLALFELINKWGCTAVLTSQAAARKDDLLNTSLEFEADSIILLYHFRARGERKRALEILKMRGTSHSNKTMMFNITKAGIVVHPGQILKSS</sequence>
<reference evidence="4 5" key="1">
    <citation type="journal article" date="2016" name="Nat. Commun.">
        <title>Thousands of microbial genomes shed light on interconnected biogeochemical processes in an aquifer system.</title>
        <authorList>
            <person name="Anantharaman K."/>
            <person name="Brown C.T."/>
            <person name="Hug L.A."/>
            <person name="Sharon I."/>
            <person name="Castelle C.J."/>
            <person name="Probst A.J."/>
            <person name="Thomas B.C."/>
            <person name="Singh A."/>
            <person name="Wilkins M.J."/>
            <person name="Karaoz U."/>
            <person name="Brodie E.L."/>
            <person name="Williams K.H."/>
            <person name="Hubbard S.S."/>
            <person name="Banfield J.F."/>
        </authorList>
    </citation>
    <scope>NUCLEOTIDE SEQUENCE [LARGE SCALE GENOMIC DNA]</scope>
</reference>
<evidence type="ECO:0000313" key="5">
    <source>
        <dbReference type="Proteomes" id="UP000176996"/>
    </source>
</evidence>
<dbReference type="STRING" id="1798471.A3A21_03720"/>
<dbReference type="PANTHER" id="PTHR43637">
    <property type="entry name" value="UPF0273 PROTEIN TM_0370"/>
    <property type="match status" value="1"/>
</dbReference>
<dbReference type="AlphaFoldDB" id="A0A1F6BWD4"/>
<proteinExistence type="predicted"/>
<organism evidence="4 5">
    <name type="scientific">Candidatus Jorgensenbacteria bacterium RIFCSPLOWO2_01_FULL_45_25b</name>
    <dbReference type="NCBI Taxonomy" id="1798471"/>
    <lineage>
        <taxon>Bacteria</taxon>
        <taxon>Candidatus Joergenseniibacteriota</taxon>
    </lineage>
</organism>
<accession>A0A1F6BWD4</accession>
<dbReference type="GO" id="GO:0005524">
    <property type="term" value="F:ATP binding"/>
    <property type="evidence" value="ECO:0007669"/>
    <property type="project" value="UniProtKB-KW"/>
</dbReference>
<dbReference type="Gene3D" id="3.40.50.300">
    <property type="entry name" value="P-loop containing nucleotide triphosphate hydrolases"/>
    <property type="match status" value="1"/>
</dbReference>
<dbReference type="InterPro" id="IPR014774">
    <property type="entry name" value="KaiC-like_dom"/>
</dbReference>
<dbReference type="SUPFAM" id="SSF52540">
    <property type="entry name" value="P-loop containing nucleoside triphosphate hydrolases"/>
    <property type="match status" value="1"/>
</dbReference>
<dbReference type="InterPro" id="IPR027417">
    <property type="entry name" value="P-loop_NTPase"/>
</dbReference>
<dbReference type="EMBL" id="MFKK01000014">
    <property type="protein sequence ID" value="OGG41254.1"/>
    <property type="molecule type" value="Genomic_DNA"/>
</dbReference>
<comment type="caution">
    <text evidence="4">The sequence shown here is derived from an EMBL/GenBank/DDBJ whole genome shotgun (WGS) entry which is preliminary data.</text>
</comment>
<protein>
    <recommendedName>
        <fullName evidence="3">KaiC domain-containing protein</fullName>
    </recommendedName>
</protein>
<keyword evidence="2" id="KW-0067">ATP-binding</keyword>
<name>A0A1F6BWD4_9BACT</name>